<evidence type="ECO:0000256" key="1">
    <source>
        <dbReference type="SAM" id="Phobius"/>
    </source>
</evidence>
<comment type="caution">
    <text evidence="2">The sequence shown here is derived from an EMBL/GenBank/DDBJ whole genome shotgun (WGS) entry which is preliminary data.</text>
</comment>
<keyword evidence="3" id="KW-1185">Reference proteome</keyword>
<evidence type="ECO:0000313" key="3">
    <source>
        <dbReference type="Proteomes" id="UP000755585"/>
    </source>
</evidence>
<proteinExistence type="predicted"/>
<keyword evidence="1" id="KW-1133">Transmembrane helix</keyword>
<keyword evidence="1" id="KW-0812">Transmembrane</keyword>
<accession>A0ABS4UYT1</accession>
<keyword evidence="1" id="KW-0472">Membrane</keyword>
<evidence type="ECO:0000313" key="2">
    <source>
        <dbReference type="EMBL" id="MBP2356794.1"/>
    </source>
</evidence>
<feature type="transmembrane region" description="Helical" evidence="1">
    <location>
        <begin position="6"/>
        <end position="25"/>
    </location>
</feature>
<dbReference type="EMBL" id="JAGINT010000002">
    <property type="protein sequence ID" value="MBP2356794.1"/>
    <property type="molecule type" value="Genomic_DNA"/>
</dbReference>
<protein>
    <submittedName>
        <fullName evidence="2">Uncharacterized protein</fullName>
    </submittedName>
</protein>
<name>A0ABS4UYT1_9ACTN</name>
<dbReference type="RefSeq" id="WP_281067471.1">
    <property type="nucleotide sequence ID" value="NZ_BAAAVU010000004.1"/>
</dbReference>
<sequence>MRHRQSVGVWLGLPLVTLGMYHLVVRRRSGRALRLTEYRNLS</sequence>
<gene>
    <name evidence="2" type="ORF">JOF29_007904</name>
</gene>
<dbReference type="Proteomes" id="UP000755585">
    <property type="component" value="Unassembled WGS sequence"/>
</dbReference>
<reference evidence="2 3" key="1">
    <citation type="submission" date="2021-03" db="EMBL/GenBank/DDBJ databases">
        <title>Sequencing the genomes of 1000 actinobacteria strains.</title>
        <authorList>
            <person name="Klenk H.-P."/>
        </authorList>
    </citation>
    <scope>NUCLEOTIDE SEQUENCE [LARGE SCALE GENOMIC DNA]</scope>
    <source>
        <strain evidence="2 3">DSM 18824</strain>
    </source>
</reference>
<organism evidence="2 3">
    <name type="scientific">Kribbella aluminosa</name>
    <dbReference type="NCBI Taxonomy" id="416017"/>
    <lineage>
        <taxon>Bacteria</taxon>
        <taxon>Bacillati</taxon>
        <taxon>Actinomycetota</taxon>
        <taxon>Actinomycetes</taxon>
        <taxon>Propionibacteriales</taxon>
        <taxon>Kribbellaceae</taxon>
        <taxon>Kribbella</taxon>
    </lineage>
</organism>